<dbReference type="GO" id="GO:0000981">
    <property type="term" value="F:DNA-binding transcription factor activity, RNA polymerase II-specific"/>
    <property type="evidence" value="ECO:0007669"/>
    <property type="project" value="InterPro"/>
</dbReference>
<evidence type="ECO:0000256" key="5">
    <source>
        <dbReference type="ARBA" id="ARBA00023125"/>
    </source>
</evidence>
<evidence type="ECO:0000259" key="10">
    <source>
        <dbReference type="PROSITE" id="PS50048"/>
    </source>
</evidence>
<dbReference type="GO" id="GO:0005634">
    <property type="term" value="C:nucleus"/>
    <property type="evidence" value="ECO:0007669"/>
    <property type="project" value="UniProtKB-SubCell"/>
</dbReference>
<feature type="non-terminal residue" evidence="11">
    <location>
        <position position="1"/>
    </location>
</feature>
<sequence>SAQKSADAKRPRACDSCRGLKVKCIIDPASTEPCKRCAKAGRACIVTPPTRKRQKKADSRVAELERKIDALTATLAQREGSAAYEAGYHVDIKRHPTDSASPYTQSSPQYQADQRLLGNHEHGSPTLARQGISRSDEGPNKRRRLDRIETKRTVIADLMQTTDDNLGSANGNARGGSIYDQKPGVEFDHSDLEQKIEDIIDTSTAEHLFNRYVTQVAPLFPAVPFPLGTKAKIVRKEKPILFLAILSSTCYGTGVSDETQGALERELREVFATSMWKQGEKSLEIIQALHVSTLWYRPPANFEQHMFYQMVHMSAVMAIDIGIGKKQSPWKRKWYGQEQPFKHALPNPESAESRRAWIVCYFLCISITMILRRPILVRHNEYMRECIEYLETADDALPSDKILCHHVKLANISEEIATRFMMDDPTVNLSISDGKVTYSITHFEQDLAKLRTHNVSDHAIKLADAVTNLYLHEIALHSQSNAADFKQPFTEETFKTAAGESVLGPQHVDALTACQQSCQDILDTFLSYEFEVIYALPVIFCKFYSLLRVGLS</sequence>
<comment type="subcellular location">
    <subcellularLocation>
        <location evidence="1">Nucleus</location>
    </subcellularLocation>
</comment>
<dbReference type="InterPro" id="IPR007219">
    <property type="entry name" value="XnlR_reg_dom"/>
</dbReference>
<dbReference type="PROSITE" id="PS50048">
    <property type="entry name" value="ZN2_CY6_FUNGAL_2"/>
    <property type="match status" value="1"/>
</dbReference>
<feature type="coiled-coil region" evidence="8">
    <location>
        <begin position="54"/>
        <end position="81"/>
    </location>
</feature>
<feature type="domain" description="Zn(2)-C6 fungal-type" evidence="10">
    <location>
        <begin position="13"/>
        <end position="46"/>
    </location>
</feature>
<dbReference type="GO" id="GO:0001216">
    <property type="term" value="F:DNA-binding transcription activator activity"/>
    <property type="evidence" value="ECO:0007669"/>
    <property type="project" value="UniProtKB-ARBA"/>
</dbReference>
<keyword evidence="2" id="KW-0479">Metal-binding</keyword>
<dbReference type="SMART" id="SM00066">
    <property type="entry name" value="GAL4"/>
    <property type="match status" value="1"/>
</dbReference>
<keyword evidence="3" id="KW-0862">Zinc</keyword>
<dbReference type="GO" id="GO:0008270">
    <property type="term" value="F:zinc ion binding"/>
    <property type="evidence" value="ECO:0007669"/>
    <property type="project" value="InterPro"/>
</dbReference>
<dbReference type="Proteomes" id="UP000800235">
    <property type="component" value="Unassembled WGS sequence"/>
</dbReference>
<reference evidence="11" key="1">
    <citation type="journal article" date="2020" name="Stud. Mycol.">
        <title>101 Dothideomycetes genomes: a test case for predicting lifestyles and emergence of pathogens.</title>
        <authorList>
            <person name="Haridas S."/>
            <person name="Albert R."/>
            <person name="Binder M."/>
            <person name="Bloem J."/>
            <person name="Labutti K."/>
            <person name="Salamov A."/>
            <person name="Andreopoulos B."/>
            <person name="Baker S."/>
            <person name="Barry K."/>
            <person name="Bills G."/>
            <person name="Bluhm B."/>
            <person name="Cannon C."/>
            <person name="Castanera R."/>
            <person name="Culley D."/>
            <person name="Daum C."/>
            <person name="Ezra D."/>
            <person name="Gonzalez J."/>
            <person name="Henrissat B."/>
            <person name="Kuo A."/>
            <person name="Liang C."/>
            <person name="Lipzen A."/>
            <person name="Lutzoni F."/>
            <person name="Magnuson J."/>
            <person name="Mondo S."/>
            <person name="Nolan M."/>
            <person name="Ohm R."/>
            <person name="Pangilinan J."/>
            <person name="Park H.-J."/>
            <person name="Ramirez L."/>
            <person name="Alfaro M."/>
            <person name="Sun H."/>
            <person name="Tritt A."/>
            <person name="Yoshinaga Y."/>
            <person name="Zwiers L.-H."/>
            <person name="Turgeon B."/>
            <person name="Goodwin S."/>
            <person name="Spatafora J."/>
            <person name="Crous P."/>
            <person name="Grigoriev I."/>
        </authorList>
    </citation>
    <scope>NUCLEOTIDE SEQUENCE</scope>
    <source>
        <strain evidence="11">CBS 130266</strain>
    </source>
</reference>
<evidence type="ECO:0000256" key="9">
    <source>
        <dbReference type="SAM" id="MobiDB-lite"/>
    </source>
</evidence>
<keyword evidence="4" id="KW-0805">Transcription regulation</keyword>
<evidence type="ECO:0000256" key="8">
    <source>
        <dbReference type="SAM" id="Coils"/>
    </source>
</evidence>
<comment type="caution">
    <text evidence="11">The sequence shown here is derived from an EMBL/GenBank/DDBJ whole genome shotgun (WGS) entry which is preliminary data.</text>
</comment>
<dbReference type="OrthoDB" id="8062037at2759"/>
<accession>A0A9P4NJA5</accession>
<gene>
    <name evidence="11" type="ORF">EJ08DRAFT_596193</name>
</gene>
<dbReference type="InterPro" id="IPR036864">
    <property type="entry name" value="Zn2-C6_fun-type_DNA-bd_sf"/>
</dbReference>
<keyword evidence="8" id="KW-0175">Coiled coil</keyword>
<evidence type="ECO:0000313" key="12">
    <source>
        <dbReference type="Proteomes" id="UP000800235"/>
    </source>
</evidence>
<dbReference type="CDD" id="cd00067">
    <property type="entry name" value="GAL4"/>
    <property type="match status" value="1"/>
</dbReference>
<evidence type="ECO:0000256" key="4">
    <source>
        <dbReference type="ARBA" id="ARBA00023015"/>
    </source>
</evidence>
<keyword evidence="7" id="KW-0539">Nucleus</keyword>
<dbReference type="PROSITE" id="PS00463">
    <property type="entry name" value="ZN2_CY6_FUNGAL_1"/>
    <property type="match status" value="1"/>
</dbReference>
<evidence type="ECO:0000256" key="3">
    <source>
        <dbReference type="ARBA" id="ARBA00022833"/>
    </source>
</evidence>
<keyword evidence="5" id="KW-0238">DNA-binding</keyword>
<dbReference type="Pfam" id="PF04082">
    <property type="entry name" value="Fungal_trans"/>
    <property type="match status" value="1"/>
</dbReference>
<dbReference type="EMBL" id="MU007083">
    <property type="protein sequence ID" value="KAF2423339.1"/>
    <property type="molecule type" value="Genomic_DNA"/>
</dbReference>
<dbReference type="AlphaFoldDB" id="A0A9P4NJA5"/>
<protein>
    <recommendedName>
        <fullName evidence="10">Zn(2)-C6 fungal-type domain-containing protein</fullName>
    </recommendedName>
</protein>
<dbReference type="GO" id="GO:0006351">
    <property type="term" value="P:DNA-templated transcription"/>
    <property type="evidence" value="ECO:0007669"/>
    <property type="project" value="InterPro"/>
</dbReference>
<feature type="region of interest" description="Disordered" evidence="9">
    <location>
        <begin position="119"/>
        <end position="149"/>
    </location>
</feature>
<dbReference type="SUPFAM" id="SSF57701">
    <property type="entry name" value="Zn2/Cys6 DNA-binding domain"/>
    <property type="match status" value="1"/>
</dbReference>
<dbReference type="GO" id="GO:0000976">
    <property type="term" value="F:transcription cis-regulatory region binding"/>
    <property type="evidence" value="ECO:0007669"/>
    <property type="project" value="TreeGrafter"/>
</dbReference>
<dbReference type="PANTHER" id="PTHR31845:SF39">
    <property type="entry name" value="TRANSCRIPTION FACTOR PBCR-RELATED"/>
    <property type="match status" value="1"/>
</dbReference>
<organism evidence="11 12">
    <name type="scientific">Tothia fuscella</name>
    <dbReference type="NCBI Taxonomy" id="1048955"/>
    <lineage>
        <taxon>Eukaryota</taxon>
        <taxon>Fungi</taxon>
        <taxon>Dikarya</taxon>
        <taxon>Ascomycota</taxon>
        <taxon>Pezizomycotina</taxon>
        <taxon>Dothideomycetes</taxon>
        <taxon>Pleosporomycetidae</taxon>
        <taxon>Venturiales</taxon>
        <taxon>Cylindrosympodiaceae</taxon>
        <taxon>Tothia</taxon>
    </lineage>
</organism>
<keyword evidence="6" id="KW-0804">Transcription</keyword>
<evidence type="ECO:0000313" key="11">
    <source>
        <dbReference type="EMBL" id="KAF2423339.1"/>
    </source>
</evidence>
<dbReference type="Gene3D" id="4.10.240.10">
    <property type="entry name" value="Zn(2)-C6 fungal-type DNA-binding domain"/>
    <property type="match status" value="1"/>
</dbReference>
<name>A0A9P4NJA5_9PEZI</name>
<dbReference type="PANTHER" id="PTHR31845">
    <property type="entry name" value="FINGER DOMAIN PROTEIN, PUTATIVE-RELATED"/>
    <property type="match status" value="1"/>
</dbReference>
<dbReference type="InterPro" id="IPR001138">
    <property type="entry name" value="Zn2Cys6_DnaBD"/>
</dbReference>
<dbReference type="CDD" id="cd12148">
    <property type="entry name" value="fungal_TF_MHR"/>
    <property type="match status" value="1"/>
</dbReference>
<proteinExistence type="predicted"/>
<feature type="compositionally biased region" description="Basic and acidic residues" evidence="9">
    <location>
        <begin position="134"/>
        <end position="149"/>
    </location>
</feature>
<evidence type="ECO:0000256" key="7">
    <source>
        <dbReference type="ARBA" id="ARBA00023242"/>
    </source>
</evidence>
<dbReference type="FunFam" id="4.10.240.10:FF:000003">
    <property type="entry name" value="C6 transcription factor (Leu3)"/>
    <property type="match status" value="1"/>
</dbReference>
<evidence type="ECO:0000256" key="1">
    <source>
        <dbReference type="ARBA" id="ARBA00004123"/>
    </source>
</evidence>
<dbReference type="Pfam" id="PF00172">
    <property type="entry name" value="Zn_clus"/>
    <property type="match status" value="1"/>
</dbReference>
<evidence type="ECO:0000256" key="6">
    <source>
        <dbReference type="ARBA" id="ARBA00023163"/>
    </source>
</evidence>
<evidence type="ECO:0000256" key="2">
    <source>
        <dbReference type="ARBA" id="ARBA00022723"/>
    </source>
</evidence>
<keyword evidence="12" id="KW-1185">Reference proteome</keyword>
<dbReference type="InterPro" id="IPR051089">
    <property type="entry name" value="prtT"/>
</dbReference>